<comment type="caution">
    <text evidence="1">The sequence shown here is derived from an EMBL/GenBank/DDBJ whole genome shotgun (WGS) entry which is preliminary data.</text>
</comment>
<dbReference type="SUPFAM" id="SSF52266">
    <property type="entry name" value="SGNH hydrolase"/>
    <property type="match status" value="1"/>
</dbReference>
<dbReference type="RefSeq" id="WP_176639861.1">
    <property type="nucleotide sequence ID" value="NZ_JABXXP010000119.1"/>
</dbReference>
<keyword evidence="1" id="KW-0378">Hydrolase</keyword>
<name>A0A7Y7IVH9_9PROT</name>
<sequence>MKRLTLFVKGNVDIHDSLHSCRIGGVVQWNGMNDVLRGAYPDVTARIRHETLTRSDALLAATGEVPALFGARDLQLGNYPLRSQFSTALFTTPADAVFLSILPDVATPLMRHRREDVLFYPADEAEWRDDDRAWLRSEFAPAGYLSVAQSMANLAAIVERIRRERDVPVLVYNLSPVIPGDRVHCHMGLDETFATRIRRFNLGLIELSHEIGISIIDVDTVIARNGADRLKIDNFHLRPEGHRYVAEEVVRVLEDLGVLES</sequence>
<reference evidence="1 2" key="1">
    <citation type="submission" date="2020-06" db="EMBL/GenBank/DDBJ databases">
        <title>Description of novel acetic acid bacteria.</title>
        <authorList>
            <person name="Sombolestani A."/>
        </authorList>
    </citation>
    <scope>NUCLEOTIDE SEQUENCE [LARGE SCALE GENOMIC DNA]</scope>
    <source>
        <strain evidence="1 2">LMG 31431</strain>
    </source>
</reference>
<evidence type="ECO:0000313" key="1">
    <source>
        <dbReference type="EMBL" id="NVN11121.1"/>
    </source>
</evidence>
<dbReference type="EMBL" id="JABXXP010000119">
    <property type="protein sequence ID" value="NVN11121.1"/>
    <property type="molecule type" value="Genomic_DNA"/>
</dbReference>
<dbReference type="GO" id="GO:0016788">
    <property type="term" value="F:hydrolase activity, acting on ester bonds"/>
    <property type="evidence" value="ECO:0007669"/>
    <property type="project" value="UniProtKB-ARBA"/>
</dbReference>
<dbReference type="Proteomes" id="UP000534870">
    <property type="component" value="Unassembled WGS sequence"/>
</dbReference>
<dbReference type="InterPro" id="IPR036514">
    <property type="entry name" value="SGNH_hydro_sf"/>
</dbReference>
<accession>A0A7Y7IVH9</accession>
<proteinExistence type="predicted"/>
<evidence type="ECO:0000313" key="2">
    <source>
        <dbReference type="Proteomes" id="UP000534870"/>
    </source>
</evidence>
<gene>
    <name evidence="1" type="ORF">HUK84_08205</name>
</gene>
<organism evidence="1 2">
    <name type="scientific">Nguyenibacter vanlangensis</name>
    <dbReference type="NCBI Taxonomy" id="1216886"/>
    <lineage>
        <taxon>Bacteria</taxon>
        <taxon>Pseudomonadati</taxon>
        <taxon>Pseudomonadota</taxon>
        <taxon>Alphaproteobacteria</taxon>
        <taxon>Acetobacterales</taxon>
        <taxon>Acetobacteraceae</taxon>
        <taxon>Nguyenibacter</taxon>
    </lineage>
</organism>
<protein>
    <submittedName>
        <fullName evidence="1">SGNH/GDSL hydrolase family protein</fullName>
    </submittedName>
</protein>
<dbReference type="Gene3D" id="3.40.50.1110">
    <property type="entry name" value="SGNH hydrolase"/>
    <property type="match status" value="1"/>
</dbReference>
<dbReference type="AlphaFoldDB" id="A0A7Y7IVH9"/>